<keyword evidence="3" id="KW-1185">Reference proteome</keyword>
<feature type="region of interest" description="Disordered" evidence="1">
    <location>
        <begin position="29"/>
        <end position="80"/>
    </location>
</feature>
<evidence type="ECO:0000313" key="3">
    <source>
        <dbReference type="Proteomes" id="UP000673975"/>
    </source>
</evidence>
<dbReference type="EMBL" id="JAFIDN010000005">
    <property type="protein sequence ID" value="MBP3192652.1"/>
    <property type="molecule type" value="Genomic_DNA"/>
</dbReference>
<organism evidence="2 3">
    <name type="scientific">Natronogracilivirga saccharolytica</name>
    <dbReference type="NCBI Taxonomy" id="2812953"/>
    <lineage>
        <taxon>Bacteria</taxon>
        <taxon>Pseudomonadati</taxon>
        <taxon>Balneolota</taxon>
        <taxon>Balneolia</taxon>
        <taxon>Balneolales</taxon>
        <taxon>Cyclonatronaceae</taxon>
        <taxon>Natronogracilivirga</taxon>
    </lineage>
</organism>
<name>A0A8J7RK10_9BACT</name>
<accession>A0A8J7RK10</accession>
<dbReference type="Proteomes" id="UP000673975">
    <property type="component" value="Unassembled WGS sequence"/>
</dbReference>
<gene>
    <name evidence="2" type="ORF">NATSA_08250</name>
</gene>
<protein>
    <submittedName>
        <fullName evidence="2">DUF3108 domain-containing protein</fullName>
    </submittedName>
</protein>
<proteinExistence type="predicted"/>
<dbReference type="AlphaFoldDB" id="A0A8J7RK10"/>
<sequence length="308" mass="34825">MRLVSSGGLLVLMILAGLLWSGRHGEISTESGPAGFTGNTALSEERSEAAGAHGSTSESENDSLSGEEDADRSGPPSVNDLKNLKERFSYEVRYGRFRLGDIDVYLKQDTLVDGTEAIHMVTEMVSNHSAWLIGYRELHFHTLMAYNDTIPYSLKFWHDNIHDEKPERYVFDFDYENGVALSYEEGELIDTLELDRPADGGPVTMYYSRLFAGTDAEKSYPVYIDHGRSDMEMVFSSEKEPYESEAFPGEEFYAYQVEGVADFDGPFGFSGEFTGYYRDDKYRIPLEARASVWIGSVRVRLVDYERIE</sequence>
<comment type="caution">
    <text evidence="2">The sequence shown here is derived from an EMBL/GenBank/DDBJ whole genome shotgun (WGS) entry which is preliminary data.</text>
</comment>
<dbReference type="RefSeq" id="WP_210511561.1">
    <property type="nucleotide sequence ID" value="NZ_JAFIDN010000005.1"/>
</dbReference>
<evidence type="ECO:0000256" key="1">
    <source>
        <dbReference type="SAM" id="MobiDB-lite"/>
    </source>
</evidence>
<reference evidence="2" key="1">
    <citation type="submission" date="2021-02" db="EMBL/GenBank/DDBJ databases">
        <title>Natronogracilivirga saccharolytica gen. nov. sp. nov. a new anaerobic, haloalkiliphilic carbohydrate-fermenting bacterium from soda lake and proposing of Cyclonatronumiaceae fam. nov. in the phylum Balneolaeota.</title>
        <authorList>
            <person name="Zhilina T.N."/>
            <person name="Sorokin D.Y."/>
            <person name="Zavarzina D.G."/>
            <person name="Toshchakov S.V."/>
            <person name="Kublanov I.V."/>
        </authorList>
    </citation>
    <scope>NUCLEOTIDE SEQUENCE</scope>
    <source>
        <strain evidence="2">Z-1702</strain>
    </source>
</reference>
<evidence type="ECO:0000313" key="2">
    <source>
        <dbReference type="EMBL" id="MBP3192652.1"/>
    </source>
</evidence>
<dbReference type="Pfam" id="PF11306">
    <property type="entry name" value="DUF3108"/>
    <property type="match status" value="1"/>
</dbReference>
<dbReference type="InterPro" id="IPR021457">
    <property type="entry name" value="DUF3108"/>
</dbReference>
<feature type="compositionally biased region" description="Acidic residues" evidence="1">
    <location>
        <begin position="59"/>
        <end position="70"/>
    </location>
</feature>